<proteinExistence type="predicted"/>
<dbReference type="RefSeq" id="WP_139136846.1">
    <property type="nucleotide sequence ID" value="NZ_JYLK01000019.1"/>
</dbReference>
<reference evidence="1 2" key="1">
    <citation type="submission" date="2016-10" db="EMBL/GenBank/DDBJ databases">
        <authorList>
            <person name="Varghese N."/>
            <person name="Submissions S."/>
        </authorList>
    </citation>
    <scope>NUCLEOTIDE SEQUENCE [LARGE SCALE GENOMIC DNA]</scope>
    <source>
        <strain evidence="1 2">BS3111</strain>
    </source>
</reference>
<evidence type="ECO:0008006" key="3">
    <source>
        <dbReference type="Google" id="ProtNLM"/>
    </source>
</evidence>
<name>A0ABY0ULV1_9PSED</name>
<dbReference type="Proteomes" id="UP000183126">
    <property type="component" value="Chromosome I"/>
</dbReference>
<evidence type="ECO:0000313" key="2">
    <source>
        <dbReference type="Proteomes" id="UP000183126"/>
    </source>
</evidence>
<accession>A0ABY0ULV1</accession>
<dbReference type="CDD" id="cd20495">
    <property type="entry name" value="C58_PaToxP-like"/>
    <property type="match status" value="1"/>
</dbReference>
<protein>
    <recommendedName>
        <fullName evidence="3">Peptidase C58 YopT-type domain-containing protein</fullName>
    </recommendedName>
</protein>
<gene>
    <name evidence="1" type="ORF">SAMN04490205_3956</name>
</gene>
<dbReference type="EMBL" id="LT629760">
    <property type="protein sequence ID" value="SDS88267.1"/>
    <property type="molecule type" value="Genomic_DNA"/>
</dbReference>
<keyword evidence="2" id="KW-1185">Reference proteome</keyword>
<sequence length="1594" mass="174656">MPNLTTVQPAFRVNETSKVGTGNSDVGAFLPADLSASFKQPLIRDSVTTLTNKADKQLANVYRQILLDFADGKSTLHPANKLISDIPENSTFGKWRSLIHSLLSSQDFTQWAAKNKVSLLHDITISPKDLCIVARVSGKPVHFPRADFSSFGLLMKVAEAFSPAFDTTYNPSGAYTREVARFYGKSVPVNNPANTLEERVRTSAAELEDGTAFSDFSHESIRSESELRLNQSVLAELNEKQKIIQLLETFPKDGSRQLSEFLENTNIDINAMPAPGQAPSDAGKEIISLEKYINIQGWVLPGSADELNTLLSALKISEPSSPRYGDFGGALSWPVPMANPRRLHIINLSRVSRPGASGLLGYLSNHRRWEAHELRNPRRVIEQILQSPNAQALGKSLQDTVGGIATDTSASDYVLASIHEAFEPGLRRSRTAVGGFEIAQPGNRGLTASAVVKRLADHLLGATSGTGHSRVTRELAPIAAHLLLSKRFPEFLVKDIPDKVKYGSHEWMALSVAVAQVEAQSPGATSTMSYLEVLHRSDMLSLLSVQQQVEQTAKLAALMDWGVANSIIPLNPEDDYTQAQQQLVLTKLNKRTIEYLQATEFNSAPLPKRADIGAKNLYDALGFNDKANHPYLNSLISKLGIPGATIESYRKEHGEKAAFYAFINEKCIGAGFYNKDFPGPYSLLDLHASNRLFEPPPLGTFKRPNGGLKKNHWYITNYKIKYNDIFAKSTGFPDTAAQFSEEIKTHIDNLKASTKTTTKHLLSHLSADDFRFFDRGKIEFFREELIYEGIEGRNFLLRRQPDDNKPTVAKCTIDSEVRFFEINPQKGFVERRKDLESNFVVGHIQGKQVNPGADTDTVKVTSYRKLSTDLRHIMKIGDMAGLPDHPAHDPYGSTRTDAIADFVTKNIFTGIDKRLEAHAKGATTFETEVPSYIVIRNILLDLIPFYSAIENFSQGNIGAGIGSVILDIAAVASCGASMLAKCVGTGLKTLKILRVVGLAAISLLNPLDGIASAITGLGKGIIKVGKAGLNQVRKIRGVNVYDVAAAAKRYDASAIGTFKEGGVLLKGPAAFTGDQWRAYDPVARQAFGTRLDDFVPSMGRTSPAFGDWETGPRILTAKQQATRTHWETTVKRFKFGSEKSDFEAGYYMKNPPKIITDKLKNLTAMQVMELAQRKDISAAAMGALARQYDNLAFKHGSKVATKFIDNIDPEFGTVFPMPQTAYLSSTAQISDGQCAALARTFATAVEQGKEKTLINNMFKAAARPDTNEAREFMRTLSRLQNSTGNNATFYAQKVGRQVTYQEMVGELSRSTATKSIMIDSPGHAMAAGVLINGSNKKYYFYDPNAGIAYFPTSEAMEKGLTKLFNDKTLPGQYRTYATAGKSLEFKIFDHDDGWIALSSTDKVSFNKLFDVDLPTSSSADTFMENLLNQRNAIPGARPRVKTVEDIRNADFEVPAQIYRAHTAAGDSPATGLRRAAGTSTAGDDYLAAIIKHTARQGGSGGEVMSFSASKAKANSFSKQYSTPDNAVPVFTVDTTKDPAAFRTVPDIILKDGERLVQQGKVTKATLLQAADQIKNQELEVFYVKGDVPAQYTKI</sequence>
<organism evidence="1 2">
    <name type="scientific">Pseudomonas trivialis</name>
    <dbReference type="NCBI Taxonomy" id="200450"/>
    <lineage>
        <taxon>Bacteria</taxon>
        <taxon>Pseudomonadati</taxon>
        <taxon>Pseudomonadota</taxon>
        <taxon>Gammaproteobacteria</taxon>
        <taxon>Pseudomonadales</taxon>
        <taxon>Pseudomonadaceae</taxon>
        <taxon>Pseudomonas</taxon>
    </lineage>
</organism>
<evidence type="ECO:0000313" key="1">
    <source>
        <dbReference type="EMBL" id="SDS88267.1"/>
    </source>
</evidence>